<evidence type="ECO:0000313" key="2">
    <source>
        <dbReference type="Proteomes" id="UP001162992"/>
    </source>
</evidence>
<dbReference type="Proteomes" id="UP001162992">
    <property type="component" value="Chromosome 2"/>
</dbReference>
<comment type="caution">
    <text evidence="1">The sequence shown here is derived from an EMBL/GenBank/DDBJ whole genome shotgun (WGS) entry which is preliminary data.</text>
</comment>
<dbReference type="EMBL" id="CM055093">
    <property type="protein sequence ID" value="KAJ7566816.1"/>
    <property type="molecule type" value="Genomic_DNA"/>
</dbReference>
<organism evidence="1 2">
    <name type="scientific">Diphasiastrum complanatum</name>
    <name type="common">Issler's clubmoss</name>
    <name type="synonym">Lycopodium complanatum</name>
    <dbReference type="NCBI Taxonomy" id="34168"/>
    <lineage>
        <taxon>Eukaryota</taxon>
        <taxon>Viridiplantae</taxon>
        <taxon>Streptophyta</taxon>
        <taxon>Embryophyta</taxon>
        <taxon>Tracheophyta</taxon>
        <taxon>Lycopodiopsida</taxon>
        <taxon>Lycopodiales</taxon>
        <taxon>Lycopodiaceae</taxon>
        <taxon>Lycopodioideae</taxon>
        <taxon>Diphasiastrum</taxon>
    </lineage>
</organism>
<keyword evidence="2" id="KW-1185">Reference proteome</keyword>
<sequence length="811" mass="88785">MIFADDPSSHASSTIASLHWLKPPPPAAAPPLRCFNFSSECASPEHPQMQALPRPSSKGSKGLDSQLWHACAGGMVQLPCVGTKVIYFPQGHAEQSATLPHFPCALAPSPTLPCRVLSVKFLADVETDEVYARMRLQPEPTFAAQQEQPPAAAAVAEQIEKPASFAKTLTQSDANNGGGFSVPRYCAETIFPRLDYSVDPPVQTVLAKDVHGEVWKFRHIYRGTPRRHLLTTGWSTFVNQKKLVAGDAIVFLRSASGELRVGVRRSMRAASVGNGSDGLSWHTSAPAGVSGHPRPLSRWEMKPQPADISGYSEFLATSDAGRPGSTSSFARNRARVTAKSVLEAATLAAAGEPFEVIYYPRASTAEFCVRAQAVKASLDHNWYPGMRFKMAFETEDSSRISWFMGTISAVQPADPIFWPNSPWRLLQVSWDEPDLLQGVSRVSPWQVELVSTVPMQLPPFSLPKKKFRVAQPPEFQMSENQGFMGLSMATLANSVLGQVNPWHSFSSDVPAGMQGARHEQKIGLSLSEFQPNQLPSGFIEAFKLREHKNLLAGGTLNNSSQYSNINGQNQNHCMMTSTVNSGTESARSTPPSWTGISTNRSAPFLLFGKAIDPMHTAKDQPQLSGSSSSEGNSCHDSQENSPLTQASANSSFDGSYTDTVEKVDGHSHGSKIEGADSQLPQEGRDCNYANEIGGLKWYKEQVSMMKSEKKQVLERSIGDSKMHCKIFLESEEIGRTVDLSLYETYEELYDRLANLFSTDKSKLSGRVVYKDLEGSTIHIGGEPYRNFMQTVRRLTILSEPGSDTISKVQLS</sequence>
<proteinExistence type="predicted"/>
<reference evidence="2" key="1">
    <citation type="journal article" date="2024" name="Proc. Natl. Acad. Sci. U.S.A.">
        <title>Extraordinary preservation of gene collinearity over three hundred million years revealed in homosporous lycophytes.</title>
        <authorList>
            <person name="Li C."/>
            <person name="Wickell D."/>
            <person name="Kuo L.Y."/>
            <person name="Chen X."/>
            <person name="Nie B."/>
            <person name="Liao X."/>
            <person name="Peng D."/>
            <person name="Ji J."/>
            <person name="Jenkins J."/>
            <person name="Williams M."/>
            <person name="Shu S."/>
            <person name="Plott C."/>
            <person name="Barry K."/>
            <person name="Rajasekar S."/>
            <person name="Grimwood J."/>
            <person name="Han X."/>
            <person name="Sun S."/>
            <person name="Hou Z."/>
            <person name="He W."/>
            <person name="Dai G."/>
            <person name="Sun C."/>
            <person name="Schmutz J."/>
            <person name="Leebens-Mack J.H."/>
            <person name="Li F.W."/>
            <person name="Wang L."/>
        </authorList>
    </citation>
    <scope>NUCLEOTIDE SEQUENCE [LARGE SCALE GENOMIC DNA]</scope>
    <source>
        <strain evidence="2">cv. PW_Plant_1</strain>
    </source>
</reference>
<name>A0ACC2EK22_DIPCM</name>
<gene>
    <name evidence="1" type="ORF">O6H91_02G119800</name>
</gene>
<protein>
    <submittedName>
        <fullName evidence="1">Uncharacterized protein</fullName>
    </submittedName>
</protein>
<evidence type="ECO:0000313" key="1">
    <source>
        <dbReference type="EMBL" id="KAJ7566816.1"/>
    </source>
</evidence>
<accession>A0ACC2EK22</accession>